<dbReference type="GO" id="GO:0070180">
    <property type="term" value="F:large ribosomal subunit rRNA binding"/>
    <property type="evidence" value="ECO:0007669"/>
    <property type="project" value="TreeGrafter"/>
</dbReference>
<name>A0A3P6ZS42_HYMDI</name>
<evidence type="ECO:0000256" key="4">
    <source>
        <dbReference type="ARBA" id="ARBA00035199"/>
    </source>
</evidence>
<dbReference type="Gene3D" id="2.40.150.20">
    <property type="entry name" value="Ribosomal protein L14"/>
    <property type="match status" value="2"/>
</dbReference>
<organism evidence="7 8">
    <name type="scientific">Hymenolepis diminuta</name>
    <name type="common">Rat tapeworm</name>
    <dbReference type="NCBI Taxonomy" id="6216"/>
    <lineage>
        <taxon>Eukaryota</taxon>
        <taxon>Metazoa</taxon>
        <taxon>Spiralia</taxon>
        <taxon>Lophotrochozoa</taxon>
        <taxon>Platyhelminthes</taxon>
        <taxon>Cestoda</taxon>
        <taxon>Eucestoda</taxon>
        <taxon>Cyclophyllidea</taxon>
        <taxon>Hymenolepididae</taxon>
        <taxon>Hymenolepis</taxon>
    </lineage>
</organism>
<evidence type="ECO:0000256" key="3">
    <source>
        <dbReference type="ARBA" id="ARBA00023274"/>
    </source>
</evidence>
<dbReference type="HAMAP" id="MF_01367">
    <property type="entry name" value="Ribosomal_uL14"/>
    <property type="match status" value="2"/>
</dbReference>
<dbReference type="EMBL" id="UYSG01011623">
    <property type="protein sequence ID" value="VDL63100.1"/>
    <property type="molecule type" value="Genomic_DNA"/>
</dbReference>
<gene>
    <name evidence="7" type="ORF">HDID_LOCUS10324</name>
</gene>
<sequence length="264" mass="29051">MLVWRYISFIHRYYLSYFKGRGGSSGGKFRITLALPTGAVINCADNTGAKNLYVIAVFGVRGRLNRLPSAATGDSIVCSVKKGKPELRKKVWQAVVIRQRKAFHRKDGTFIYFEDNAGVIIKSNGEMKDQGNHTGSKFRLSLALPVCSVLNCADNSGAKLIYTIGVRNIRGRLNRLPSAGIADSVICSVKRGKANLRRKIWMAVVVRQRKPIHRTDGTVIYFEDNAGVLIKQKGELKGTLITGPVAKECADLWPKVASACSSIH</sequence>
<dbReference type="PANTHER" id="PTHR11761">
    <property type="entry name" value="50S/60S RIBOSOMAL PROTEIN L14/L23"/>
    <property type="match status" value="1"/>
</dbReference>
<protein>
    <recommendedName>
        <fullName evidence="4">Large ribosomal subunit protein uL14</fullName>
    </recommendedName>
    <alternativeName>
        <fullName evidence="5">60S ribosomal protein L23</fullName>
    </alternativeName>
</protein>
<dbReference type="Pfam" id="PF00238">
    <property type="entry name" value="Ribosomal_L14"/>
    <property type="match status" value="2"/>
</dbReference>
<reference evidence="7 8" key="1">
    <citation type="submission" date="2018-11" db="EMBL/GenBank/DDBJ databases">
        <authorList>
            <consortium name="Pathogen Informatics"/>
        </authorList>
    </citation>
    <scope>NUCLEOTIDE SEQUENCE [LARGE SCALE GENOMIC DNA]</scope>
</reference>
<evidence type="ECO:0000256" key="6">
    <source>
        <dbReference type="RuleBase" id="RU003949"/>
    </source>
</evidence>
<dbReference type="OrthoDB" id="407959at2759"/>
<dbReference type="PROSITE" id="PS00049">
    <property type="entry name" value="RIBOSOMAL_L14"/>
    <property type="match status" value="2"/>
</dbReference>
<dbReference type="PANTHER" id="PTHR11761:SF8">
    <property type="entry name" value="LARGE RIBOSOMAL SUBUNIT PROTEIN UL14"/>
    <property type="match status" value="1"/>
</dbReference>
<dbReference type="FunFam" id="2.40.150.20:FF:000007">
    <property type="entry name" value="50S ribosomal protein L14"/>
    <property type="match status" value="1"/>
</dbReference>
<dbReference type="CDD" id="cd00337">
    <property type="entry name" value="Ribosomal_uL14"/>
    <property type="match status" value="2"/>
</dbReference>
<dbReference type="GO" id="GO:0022625">
    <property type="term" value="C:cytosolic large ribosomal subunit"/>
    <property type="evidence" value="ECO:0007669"/>
    <property type="project" value="TreeGrafter"/>
</dbReference>
<dbReference type="AlphaFoldDB" id="A0A3P6ZS42"/>
<evidence type="ECO:0000256" key="1">
    <source>
        <dbReference type="ARBA" id="ARBA00010745"/>
    </source>
</evidence>
<dbReference type="InterPro" id="IPR000218">
    <property type="entry name" value="Ribosomal_uL14"/>
</dbReference>
<evidence type="ECO:0000256" key="5">
    <source>
        <dbReference type="ARBA" id="ARBA00035326"/>
    </source>
</evidence>
<evidence type="ECO:0000313" key="8">
    <source>
        <dbReference type="Proteomes" id="UP000274504"/>
    </source>
</evidence>
<dbReference type="SUPFAM" id="SSF50193">
    <property type="entry name" value="Ribosomal protein L14"/>
    <property type="match status" value="2"/>
</dbReference>
<accession>A0A3P6ZS42</accession>
<dbReference type="GO" id="GO:0006412">
    <property type="term" value="P:translation"/>
    <property type="evidence" value="ECO:0007669"/>
    <property type="project" value="InterPro"/>
</dbReference>
<proteinExistence type="inferred from homology"/>
<comment type="similarity">
    <text evidence="1 6">Belongs to the universal ribosomal protein uL14 family.</text>
</comment>
<dbReference type="InterPro" id="IPR036853">
    <property type="entry name" value="Ribosomal_uL14_sf"/>
</dbReference>
<dbReference type="SMART" id="SM01374">
    <property type="entry name" value="Ribosomal_L14"/>
    <property type="match status" value="2"/>
</dbReference>
<evidence type="ECO:0000313" key="7">
    <source>
        <dbReference type="EMBL" id="VDL63100.1"/>
    </source>
</evidence>
<dbReference type="InterPro" id="IPR019972">
    <property type="entry name" value="Ribosomal_uL14_CS"/>
</dbReference>
<keyword evidence="3 6" id="KW-0687">Ribonucleoprotein</keyword>
<dbReference type="Proteomes" id="UP000274504">
    <property type="component" value="Unassembled WGS sequence"/>
</dbReference>
<dbReference type="GO" id="GO:0003735">
    <property type="term" value="F:structural constituent of ribosome"/>
    <property type="evidence" value="ECO:0007669"/>
    <property type="project" value="InterPro"/>
</dbReference>
<evidence type="ECO:0000256" key="2">
    <source>
        <dbReference type="ARBA" id="ARBA00022980"/>
    </source>
</evidence>
<keyword evidence="2 6" id="KW-0689">Ribosomal protein</keyword>